<keyword evidence="3" id="KW-1185">Reference proteome</keyword>
<feature type="compositionally biased region" description="Basic and acidic residues" evidence="1">
    <location>
        <begin position="54"/>
        <end position="65"/>
    </location>
</feature>
<reference evidence="2" key="1">
    <citation type="journal article" date="2020" name="Stud. Mycol.">
        <title>101 Dothideomycetes genomes: a test case for predicting lifestyles and emergence of pathogens.</title>
        <authorList>
            <person name="Haridas S."/>
            <person name="Albert R."/>
            <person name="Binder M."/>
            <person name="Bloem J."/>
            <person name="Labutti K."/>
            <person name="Salamov A."/>
            <person name="Andreopoulos B."/>
            <person name="Baker S."/>
            <person name="Barry K."/>
            <person name="Bills G."/>
            <person name="Bluhm B."/>
            <person name="Cannon C."/>
            <person name="Castanera R."/>
            <person name="Culley D."/>
            <person name="Daum C."/>
            <person name="Ezra D."/>
            <person name="Gonzalez J."/>
            <person name="Henrissat B."/>
            <person name="Kuo A."/>
            <person name="Liang C."/>
            <person name="Lipzen A."/>
            <person name="Lutzoni F."/>
            <person name="Magnuson J."/>
            <person name="Mondo S."/>
            <person name="Nolan M."/>
            <person name="Ohm R."/>
            <person name="Pangilinan J."/>
            <person name="Park H.-J."/>
            <person name="Ramirez L."/>
            <person name="Alfaro M."/>
            <person name="Sun H."/>
            <person name="Tritt A."/>
            <person name="Yoshinaga Y."/>
            <person name="Zwiers L.-H."/>
            <person name="Turgeon B."/>
            <person name="Goodwin S."/>
            <person name="Spatafora J."/>
            <person name="Crous P."/>
            <person name="Grigoriev I."/>
        </authorList>
    </citation>
    <scope>NUCLEOTIDE SEQUENCE</scope>
    <source>
        <strain evidence="2">CBS 122681</strain>
    </source>
</reference>
<protein>
    <submittedName>
        <fullName evidence="2">Uncharacterized protein</fullName>
    </submittedName>
</protein>
<sequence length="71" mass="7100">MSGILDKAADAVGGNNDQSAQGGDNIERSADNAANTEINDKATDAGIPKGADSTIDKVADSKINDEIPGGN</sequence>
<dbReference type="Proteomes" id="UP000799324">
    <property type="component" value="Unassembled WGS sequence"/>
</dbReference>
<proteinExistence type="predicted"/>
<evidence type="ECO:0000313" key="2">
    <source>
        <dbReference type="EMBL" id="KAF2658814.1"/>
    </source>
</evidence>
<dbReference type="EMBL" id="MU004312">
    <property type="protein sequence ID" value="KAF2658814.1"/>
    <property type="molecule type" value="Genomic_DNA"/>
</dbReference>
<dbReference type="OrthoDB" id="2872121at2759"/>
<evidence type="ECO:0000256" key="1">
    <source>
        <dbReference type="SAM" id="MobiDB-lite"/>
    </source>
</evidence>
<accession>A0A6A6TJN6</accession>
<feature type="region of interest" description="Disordered" evidence="1">
    <location>
        <begin position="1"/>
        <end position="71"/>
    </location>
</feature>
<gene>
    <name evidence="2" type="ORF">K491DRAFT_713290</name>
</gene>
<organism evidence="2 3">
    <name type="scientific">Lophiostoma macrostomum CBS 122681</name>
    <dbReference type="NCBI Taxonomy" id="1314788"/>
    <lineage>
        <taxon>Eukaryota</taxon>
        <taxon>Fungi</taxon>
        <taxon>Dikarya</taxon>
        <taxon>Ascomycota</taxon>
        <taxon>Pezizomycotina</taxon>
        <taxon>Dothideomycetes</taxon>
        <taxon>Pleosporomycetidae</taxon>
        <taxon>Pleosporales</taxon>
        <taxon>Lophiostomataceae</taxon>
        <taxon>Lophiostoma</taxon>
    </lineage>
</organism>
<evidence type="ECO:0000313" key="3">
    <source>
        <dbReference type="Proteomes" id="UP000799324"/>
    </source>
</evidence>
<dbReference type="AlphaFoldDB" id="A0A6A6TJN6"/>
<name>A0A6A6TJN6_9PLEO</name>